<dbReference type="InterPro" id="IPR027806">
    <property type="entry name" value="HARBI1_dom"/>
</dbReference>
<organism evidence="4 5">
    <name type="scientific">Nonomuraea rosea</name>
    <dbReference type="NCBI Taxonomy" id="638574"/>
    <lineage>
        <taxon>Bacteria</taxon>
        <taxon>Bacillati</taxon>
        <taxon>Actinomycetota</taxon>
        <taxon>Actinomycetes</taxon>
        <taxon>Streptosporangiales</taxon>
        <taxon>Streptosporangiaceae</taxon>
        <taxon>Nonomuraea</taxon>
    </lineage>
</organism>
<protein>
    <recommendedName>
        <fullName evidence="3">DDE Tnp4 domain-containing protein</fullName>
    </recommendedName>
</protein>
<dbReference type="Proteomes" id="UP001500630">
    <property type="component" value="Unassembled WGS sequence"/>
</dbReference>
<dbReference type="Pfam" id="PF13359">
    <property type="entry name" value="DDE_Tnp_4"/>
    <property type="match status" value="1"/>
</dbReference>
<evidence type="ECO:0000313" key="4">
    <source>
        <dbReference type="EMBL" id="GAA3572625.1"/>
    </source>
</evidence>
<comment type="caution">
    <text evidence="4">The sequence shown here is derived from an EMBL/GenBank/DDBJ whole genome shotgun (WGS) entry which is preliminary data.</text>
</comment>
<proteinExistence type="predicted"/>
<evidence type="ECO:0000313" key="5">
    <source>
        <dbReference type="Proteomes" id="UP001500630"/>
    </source>
</evidence>
<name>A0ABP6XVQ7_9ACTN</name>
<accession>A0ABP6XVQ7</accession>
<reference evidence="5" key="1">
    <citation type="journal article" date="2019" name="Int. J. Syst. Evol. Microbiol.">
        <title>The Global Catalogue of Microorganisms (GCM) 10K type strain sequencing project: providing services to taxonomists for standard genome sequencing and annotation.</title>
        <authorList>
            <consortium name="The Broad Institute Genomics Platform"/>
            <consortium name="The Broad Institute Genome Sequencing Center for Infectious Disease"/>
            <person name="Wu L."/>
            <person name="Ma J."/>
        </authorList>
    </citation>
    <scope>NUCLEOTIDE SEQUENCE [LARGE SCALE GENOMIC DNA]</scope>
    <source>
        <strain evidence="5">JCM 17326</strain>
    </source>
</reference>
<evidence type="ECO:0000259" key="3">
    <source>
        <dbReference type="Pfam" id="PF13359"/>
    </source>
</evidence>
<keyword evidence="5" id="KW-1185">Reference proteome</keyword>
<keyword evidence="2" id="KW-0479">Metal-binding</keyword>
<evidence type="ECO:0000256" key="1">
    <source>
        <dbReference type="ARBA" id="ARBA00001968"/>
    </source>
</evidence>
<comment type="cofactor">
    <cofactor evidence="1">
        <name>a divalent metal cation</name>
        <dbReference type="ChEBI" id="CHEBI:60240"/>
    </cofactor>
</comment>
<evidence type="ECO:0000256" key="2">
    <source>
        <dbReference type="ARBA" id="ARBA00022723"/>
    </source>
</evidence>
<gene>
    <name evidence="4" type="ORF">GCM10022419_061920</name>
</gene>
<feature type="domain" description="DDE Tnp4" evidence="3">
    <location>
        <begin position="2"/>
        <end position="114"/>
    </location>
</feature>
<dbReference type="EMBL" id="BAABDQ010000014">
    <property type="protein sequence ID" value="GAA3572625.1"/>
    <property type="molecule type" value="Genomic_DNA"/>
</dbReference>
<sequence>MWIGEVEPGSIHDLSAARTHVLGALYAAAATGLPTLANSGYEGAGISIHTPIKQPDGNQILSPDNRAYNRLLRALRCLGERGFALLKVRWRTLQHITISPSRIGEIARAALFLTHFEHDYLPAIG</sequence>